<accession>A0A9E7F985</accession>
<evidence type="ECO:0000313" key="1">
    <source>
        <dbReference type="EMBL" id="URD91764.1"/>
    </source>
</evidence>
<reference evidence="1" key="1">
    <citation type="submission" date="2022-05" db="EMBL/GenBank/DDBJ databases">
        <title>The Musa troglodytarum L. genome provides insights into the mechanism of non-climacteric behaviour and enrichment of carotenoids.</title>
        <authorList>
            <person name="Wang J."/>
        </authorList>
    </citation>
    <scope>NUCLEOTIDE SEQUENCE</scope>
    <source>
        <tissue evidence="1">Leaf</tissue>
    </source>
</reference>
<evidence type="ECO:0000313" key="2">
    <source>
        <dbReference type="Proteomes" id="UP001055439"/>
    </source>
</evidence>
<name>A0A9E7F985_9LILI</name>
<organism evidence="1 2">
    <name type="scientific">Musa troglodytarum</name>
    <name type="common">fe'i banana</name>
    <dbReference type="NCBI Taxonomy" id="320322"/>
    <lineage>
        <taxon>Eukaryota</taxon>
        <taxon>Viridiplantae</taxon>
        <taxon>Streptophyta</taxon>
        <taxon>Embryophyta</taxon>
        <taxon>Tracheophyta</taxon>
        <taxon>Spermatophyta</taxon>
        <taxon>Magnoliopsida</taxon>
        <taxon>Liliopsida</taxon>
        <taxon>Zingiberales</taxon>
        <taxon>Musaceae</taxon>
        <taxon>Musa</taxon>
    </lineage>
</organism>
<dbReference type="EMBL" id="CP097505">
    <property type="protein sequence ID" value="URD91764.1"/>
    <property type="molecule type" value="Genomic_DNA"/>
</dbReference>
<keyword evidence="2" id="KW-1185">Reference proteome</keyword>
<gene>
    <name evidence="1" type="ORF">MUK42_34434</name>
</gene>
<sequence>MTAIQLVLICMIDPVPQGMGILHGYKIDLGMKCKDVKFSLQTKANGVSSFRVACRSDEHLEDGLFGVEKQGTCIHSTYSCSQMKSCACLHVPVFSTMHNQSYNYENELVCRIGKLEVTVGRFTVATMISCSNPSLCRT</sequence>
<dbReference type="Proteomes" id="UP001055439">
    <property type="component" value="Chromosome 3"/>
</dbReference>
<protein>
    <submittedName>
        <fullName evidence="1">Uncharacterized protein</fullName>
    </submittedName>
</protein>
<dbReference type="AlphaFoldDB" id="A0A9E7F985"/>
<proteinExistence type="predicted"/>